<sequence length="147" mass="16814">MSHAPRLRASMLCPNPYAAIPSMRGSYTTQSSIVWGKWRRQARERQQTQFSTADGAAFARRNADTEKQAEWHRSGRVHVPREPELKLTLERNRPYLSGLARRLWRRIGVHSQFCLRLQSGRSVRLRGSESSWGEGEGEDEVPVQGPT</sequence>
<evidence type="ECO:0000313" key="2">
    <source>
        <dbReference type="EMBL" id="EKD19004.1"/>
    </source>
</evidence>
<dbReference type="Proteomes" id="UP000006753">
    <property type="component" value="Unassembled WGS sequence"/>
</dbReference>
<evidence type="ECO:0000313" key="3">
    <source>
        <dbReference type="Proteomes" id="UP000006753"/>
    </source>
</evidence>
<dbReference type="KEGG" id="mbe:MBM_02241"/>
<name>K1Y1I0_MARBU</name>
<dbReference type="InParanoid" id="K1Y1I0"/>
<feature type="region of interest" description="Disordered" evidence="1">
    <location>
        <begin position="126"/>
        <end position="147"/>
    </location>
</feature>
<dbReference type="AlphaFoldDB" id="K1Y1I0"/>
<dbReference type="HOGENOM" id="CLU_1768491_0_0_1"/>
<accession>K1Y1I0</accession>
<reference evidence="2 3" key="1">
    <citation type="journal article" date="2012" name="BMC Genomics">
        <title>Sequencing the genome of Marssonina brunnea reveals fungus-poplar co-evolution.</title>
        <authorList>
            <person name="Zhu S."/>
            <person name="Cao Y.-Z."/>
            <person name="Jiang C."/>
            <person name="Tan B.-Y."/>
            <person name="Wang Z."/>
            <person name="Feng S."/>
            <person name="Zhang L."/>
            <person name="Su X.-H."/>
            <person name="Brejova B."/>
            <person name="Vinar T."/>
            <person name="Xu M."/>
            <person name="Wang M.-X."/>
            <person name="Zhang S.-G."/>
            <person name="Huang M.-R."/>
            <person name="Wu R."/>
            <person name="Zhou Y."/>
        </authorList>
    </citation>
    <scope>NUCLEOTIDE SEQUENCE [LARGE SCALE GENOMIC DNA]</scope>
    <source>
        <strain evidence="2 3">MB_m1</strain>
    </source>
</reference>
<gene>
    <name evidence="2" type="ORF">MBM_02241</name>
</gene>
<feature type="region of interest" description="Disordered" evidence="1">
    <location>
        <begin position="48"/>
        <end position="75"/>
    </location>
</feature>
<organism evidence="2 3">
    <name type="scientific">Marssonina brunnea f. sp. multigermtubi (strain MB_m1)</name>
    <name type="common">Marssonina leaf spot fungus</name>
    <dbReference type="NCBI Taxonomy" id="1072389"/>
    <lineage>
        <taxon>Eukaryota</taxon>
        <taxon>Fungi</taxon>
        <taxon>Dikarya</taxon>
        <taxon>Ascomycota</taxon>
        <taxon>Pezizomycotina</taxon>
        <taxon>Leotiomycetes</taxon>
        <taxon>Helotiales</taxon>
        <taxon>Drepanopezizaceae</taxon>
        <taxon>Drepanopeziza</taxon>
    </lineage>
</organism>
<keyword evidence="3" id="KW-1185">Reference proteome</keyword>
<evidence type="ECO:0000256" key="1">
    <source>
        <dbReference type="SAM" id="MobiDB-lite"/>
    </source>
</evidence>
<dbReference type="EMBL" id="JH921431">
    <property type="protein sequence ID" value="EKD19004.1"/>
    <property type="molecule type" value="Genomic_DNA"/>
</dbReference>
<protein>
    <submittedName>
        <fullName evidence="2">Uncharacterized protein</fullName>
    </submittedName>
</protein>
<feature type="compositionally biased region" description="Basic and acidic residues" evidence="1">
    <location>
        <begin position="61"/>
        <end position="75"/>
    </location>
</feature>
<proteinExistence type="predicted"/>